<dbReference type="Proteomes" id="UP000192257">
    <property type="component" value="Unassembled WGS sequence"/>
</dbReference>
<evidence type="ECO:0000313" key="5">
    <source>
        <dbReference type="EMBL" id="ORC84170.1"/>
    </source>
</evidence>
<dbReference type="Gene3D" id="2.130.10.10">
    <property type="entry name" value="YVTN repeat-like/Quinoprotein amine dehydrogenase"/>
    <property type="match status" value="1"/>
</dbReference>
<dbReference type="InterPro" id="IPR015943">
    <property type="entry name" value="WD40/YVTN_repeat-like_dom_sf"/>
</dbReference>
<dbReference type="RefSeq" id="XP_028878236.1">
    <property type="nucleotide sequence ID" value="XM_029030467.1"/>
</dbReference>
<evidence type="ECO:0000256" key="2">
    <source>
        <dbReference type="ARBA" id="ARBA00022737"/>
    </source>
</evidence>
<proteinExistence type="predicted"/>
<evidence type="ECO:0000256" key="3">
    <source>
        <dbReference type="ARBA" id="ARBA00022980"/>
    </source>
</evidence>
<dbReference type="OrthoDB" id="273771at2759"/>
<dbReference type="InterPro" id="IPR050459">
    <property type="entry name" value="WD_repeat_RBAP46/RBAP48/MSI1"/>
</dbReference>
<keyword evidence="1 4" id="KW-0853">WD repeat</keyword>
<keyword evidence="6" id="KW-1185">Reference proteome</keyword>
<feature type="repeat" description="WD" evidence="4">
    <location>
        <begin position="314"/>
        <end position="346"/>
    </location>
</feature>
<evidence type="ECO:0000313" key="6">
    <source>
        <dbReference type="Proteomes" id="UP000192257"/>
    </source>
</evidence>
<reference evidence="5 6" key="1">
    <citation type="submission" date="2017-03" db="EMBL/GenBank/DDBJ databases">
        <title>An alternative strategy for trypanosome survival in the mammalian bloodstream revealed through genome and transcriptome analysis of the ubiquitous bovine parasite Trypanosoma (Megatrypanum) theileri.</title>
        <authorList>
            <person name="Kelly S."/>
            <person name="Ivens A."/>
            <person name="Mott A."/>
            <person name="O'Neill E."/>
            <person name="Emms D."/>
            <person name="Macleod O."/>
            <person name="Voorheis P."/>
            <person name="Matthews J."/>
            <person name="Matthews K."/>
            <person name="Carrington M."/>
        </authorList>
    </citation>
    <scope>NUCLEOTIDE SEQUENCE [LARGE SCALE GENOMIC DNA]</scope>
    <source>
        <strain evidence="5">Edinburgh</strain>
    </source>
</reference>
<dbReference type="InterPro" id="IPR036322">
    <property type="entry name" value="WD40_repeat_dom_sf"/>
</dbReference>
<keyword evidence="3" id="KW-0687">Ribonucleoprotein</keyword>
<name>A0A1X0NJ82_9TRYP</name>
<comment type="caution">
    <text evidence="5">The sequence shown here is derived from an EMBL/GenBank/DDBJ whole genome shotgun (WGS) entry which is preliminary data.</text>
</comment>
<dbReference type="SMART" id="SM00320">
    <property type="entry name" value="WD40"/>
    <property type="match status" value="3"/>
</dbReference>
<gene>
    <name evidence="5" type="ORF">TM35_000481310</name>
</gene>
<dbReference type="STRING" id="67003.A0A1X0NJ82"/>
<dbReference type="InterPro" id="IPR019775">
    <property type="entry name" value="WD40_repeat_CS"/>
</dbReference>
<dbReference type="PROSITE" id="PS50082">
    <property type="entry name" value="WD_REPEATS_2"/>
    <property type="match status" value="1"/>
</dbReference>
<sequence>MEESIIQVPLYTATSAWRKEAQLRGLLRNHPSVIANSGPLAAPGTVFSTARLSLHNNEEVLAVGLNPLGGSGSVGLMSIGNKEPTLEGAMRMRWLDMPSDLCLSSIEWCEQHVLVGSTRGRIFVTEASPSSVNESSGSLVPFGCLFSSETQPLVGDIVVTPNSYAASTLVRSVRCNAGINTSSVLAVVDSRAMIWDVTSSQYPVRTWSPESGMSDNSCNNNGQRDILLFAHWAPSSASVVLTGSYNGNLVLTDTRANDRGKQSLVLPLRHGYTARCADFNVLLPFVVAAASSDGTLSVFDCRFPVSAVRTFPSLQGDISSIKWLKLHSDILATGGIDGSVALWNLRFPPTYCVGRAQYKYPISDLAATRSSVEQRVFGVSDGGELTLTGLAQPALASLAASATERVKQQSGNNDVPHLHEREREGEGFLYTRRLREAYAIITDCAVERFARKDTAMAMALVGLIDVMVIQKFDYKMKIEEERVRRDLCGEATPYSQALQSFEDILSRSSERLCITLPLEKIRDLGKPDSEDLKKLEALRLNLVLQHVLISGDAGTVINSLQIFAANAGNLELVDSETACNIATMLLKNNFAEGEKFVRTLLSMLIQPDGTVLARTLTRRLLIVVQEPLLTAGLPPRKVKRHEDRFLRNISTALEAVQVQLTIQGMGIEQYQKVIATVNSYQGRCLEKGESGIFGWLAVKPLLLFLNSLTADSNYATFFWACVQLIEALAKCPAVRQVETLLFRTVDRINSAANRIRAEVEQAANTPRFSPPTLREAAASLRSVAEFLVVLLRVQLECENVAIESEMTEIPPLMTRIFDILSNASSDLLEAWSSLLDALGECTLRDLVRKCCLGVVREFFFKVEGLMAVSSKKEDDETLNEILDTCQDFVDKVISGDR</sequence>
<protein>
    <submittedName>
        <fullName evidence="5">Uncharacterized protein</fullName>
    </submittedName>
</protein>
<dbReference type="GeneID" id="39990247"/>
<evidence type="ECO:0000256" key="4">
    <source>
        <dbReference type="PROSITE-ProRule" id="PRU00221"/>
    </source>
</evidence>
<organism evidence="5 6">
    <name type="scientific">Trypanosoma theileri</name>
    <dbReference type="NCBI Taxonomy" id="67003"/>
    <lineage>
        <taxon>Eukaryota</taxon>
        <taxon>Discoba</taxon>
        <taxon>Euglenozoa</taxon>
        <taxon>Kinetoplastea</taxon>
        <taxon>Metakinetoplastina</taxon>
        <taxon>Trypanosomatida</taxon>
        <taxon>Trypanosomatidae</taxon>
        <taxon>Trypanosoma</taxon>
    </lineage>
</organism>
<dbReference type="PANTHER" id="PTHR22850">
    <property type="entry name" value="WD40 REPEAT FAMILY"/>
    <property type="match status" value="1"/>
</dbReference>
<keyword evidence="3" id="KW-0689">Ribosomal protein</keyword>
<keyword evidence="2" id="KW-0677">Repeat</keyword>
<dbReference type="EMBL" id="NBCO01000048">
    <property type="protein sequence ID" value="ORC84170.1"/>
    <property type="molecule type" value="Genomic_DNA"/>
</dbReference>
<evidence type="ECO:0000256" key="1">
    <source>
        <dbReference type="ARBA" id="ARBA00022574"/>
    </source>
</evidence>
<accession>A0A1X0NJ82</accession>
<dbReference type="VEuPathDB" id="TriTrypDB:TM35_000481310"/>
<dbReference type="PROSITE" id="PS00678">
    <property type="entry name" value="WD_REPEATS_1"/>
    <property type="match status" value="1"/>
</dbReference>
<dbReference type="GO" id="GO:0005840">
    <property type="term" value="C:ribosome"/>
    <property type="evidence" value="ECO:0007669"/>
    <property type="project" value="UniProtKB-KW"/>
</dbReference>
<dbReference type="SUPFAM" id="SSF50978">
    <property type="entry name" value="WD40 repeat-like"/>
    <property type="match status" value="1"/>
</dbReference>
<dbReference type="AlphaFoldDB" id="A0A1X0NJ82"/>
<dbReference type="InterPro" id="IPR001680">
    <property type="entry name" value="WD40_rpt"/>
</dbReference>